<dbReference type="GO" id="GO:0010265">
    <property type="term" value="P:SCF complex assembly"/>
    <property type="evidence" value="ECO:0007669"/>
    <property type="project" value="InterPro"/>
</dbReference>
<proteinExistence type="predicted"/>
<dbReference type="InterPro" id="IPR039852">
    <property type="entry name" value="CAND1/CAND2"/>
</dbReference>
<keyword evidence="1" id="KW-0677">Repeat</keyword>
<comment type="caution">
    <text evidence="4">The sequence shown here is derived from an EMBL/GenBank/DDBJ whole genome shotgun (WGS) entry which is preliminary data.</text>
</comment>
<dbReference type="SUPFAM" id="SSF48371">
    <property type="entry name" value="ARM repeat"/>
    <property type="match status" value="1"/>
</dbReference>
<gene>
    <name evidence="4" type="ORF">HPG69_006779</name>
</gene>
<dbReference type="InterPro" id="IPR011989">
    <property type="entry name" value="ARM-like"/>
</dbReference>
<protein>
    <submittedName>
        <fullName evidence="4">Uncharacterized protein</fullName>
    </submittedName>
</protein>
<reference evidence="4 5" key="1">
    <citation type="journal article" date="2020" name="Mol. Biol. Evol.">
        <title>Interspecific Gene Flow and the Evolution of Specialization in Black and White Rhinoceros.</title>
        <authorList>
            <person name="Moodley Y."/>
            <person name="Westbury M.V."/>
            <person name="Russo I.M."/>
            <person name="Gopalakrishnan S."/>
            <person name="Rakotoarivelo A."/>
            <person name="Olsen R.A."/>
            <person name="Prost S."/>
            <person name="Tunstall T."/>
            <person name="Ryder O.A."/>
            <person name="Dalen L."/>
            <person name="Bruford M.W."/>
        </authorList>
    </citation>
    <scope>NUCLEOTIDE SEQUENCE [LARGE SCALE GENOMIC DNA]</scope>
    <source>
        <strain evidence="4">SBR-YM</strain>
        <tissue evidence="4">Skin</tissue>
    </source>
</reference>
<sequence>MESLRDPDLNVRRATLAFFNSAVHNKPSLVRDLLDDILPLLYQETKIRRDLIREAPQSMRSVGVWGANQIANALEGSTDEWVTVTGSAAGISLAQYLINVRQSWETGGLGSSQNHAALSERLQVGEGCAMVLPFGREWCSRDVSGGWCPQNTVPGVLAGPTWVPPARSASSTEKRGRIPVH</sequence>
<dbReference type="PANTHER" id="PTHR12696">
    <property type="entry name" value="TIP120"/>
    <property type="match status" value="1"/>
</dbReference>
<keyword evidence="2" id="KW-0833">Ubl conjugation pathway</keyword>
<keyword evidence="5" id="KW-1185">Reference proteome</keyword>
<evidence type="ECO:0000256" key="3">
    <source>
        <dbReference type="SAM" id="MobiDB-lite"/>
    </source>
</evidence>
<dbReference type="InterPro" id="IPR016024">
    <property type="entry name" value="ARM-type_fold"/>
</dbReference>
<evidence type="ECO:0000256" key="2">
    <source>
        <dbReference type="ARBA" id="ARBA00022786"/>
    </source>
</evidence>
<dbReference type="EMBL" id="JACDTQ010003345">
    <property type="protein sequence ID" value="KAF5914320.1"/>
    <property type="molecule type" value="Genomic_DNA"/>
</dbReference>
<accession>A0A7J7EET5</accession>
<dbReference type="AlphaFoldDB" id="A0A7J7EET5"/>
<evidence type="ECO:0000256" key="1">
    <source>
        <dbReference type="ARBA" id="ARBA00022737"/>
    </source>
</evidence>
<feature type="compositionally biased region" description="Basic and acidic residues" evidence="3">
    <location>
        <begin position="172"/>
        <end position="181"/>
    </location>
</feature>
<dbReference type="Proteomes" id="UP000551758">
    <property type="component" value="Unassembled WGS sequence"/>
</dbReference>
<name>A0A7J7EET5_DICBM</name>
<feature type="region of interest" description="Disordered" evidence="3">
    <location>
        <begin position="159"/>
        <end position="181"/>
    </location>
</feature>
<evidence type="ECO:0000313" key="4">
    <source>
        <dbReference type="EMBL" id="KAF5914320.1"/>
    </source>
</evidence>
<evidence type="ECO:0000313" key="5">
    <source>
        <dbReference type="Proteomes" id="UP000551758"/>
    </source>
</evidence>
<dbReference type="Gene3D" id="1.25.10.10">
    <property type="entry name" value="Leucine-rich Repeat Variant"/>
    <property type="match status" value="1"/>
</dbReference>
<organism evidence="4 5">
    <name type="scientific">Diceros bicornis minor</name>
    <name type="common">South-central black rhinoceros</name>
    <dbReference type="NCBI Taxonomy" id="77932"/>
    <lineage>
        <taxon>Eukaryota</taxon>
        <taxon>Metazoa</taxon>
        <taxon>Chordata</taxon>
        <taxon>Craniata</taxon>
        <taxon>Vertebrata</taxon>
        <taxon>Euteleostomi</taxon>
        <taxon>Mammalia</taxon>
        <taxon>Eutheria</taxon>
        <taxon>Laurasiatheria</taxon>
        <taxon>Perissodactyla</taxon>
        <taxon>Rhinocerotidae</taxon>
        <taxon>Diceros</taxon>
    </lineage>
</organism>